<dbReference type="GO" id="GO:0003700">
    <property type="term" value="F:DNA-binding transcription factor activity"/>
    <property type="evidence" value="ECO:0007669"/>
    <property type="project" value="InterPro"/>
</dbReference>
<evidence type="ECO:0000313" key="9">
    <source>
        <dbReference type="EMBL" id="MSS78278.1"/>
    </source>
</evidence>
<feature type="domain" description="HTH marR-type" evidence="8">
    <location>
        <begin position="1"/>
        <end position="137"/>
    </location>
</feature>
<dbReference type="Gene3D" id="1.10.10.10">
    <property type="entry name" value="Winged helix-like DNA-binding domain superfamily/Winged helix DNA-binding domain"/>
    <property type="match status" value="1"/>
</dbReference>
<organism evidence="9 10">
    <name type="scientific">Anaerococcus porci</name>
    <dbReference type="NCBI Taxonomy" id="2652269"/>
    <lineage>
        <taxon>Bacteria</taxon>
        <taxon>Bacillati</taxon>
        <taxon>Bacillota</taxon>
        <taxon>Tissierellia</taxon>
        <taxon>Tissierellales</taxon>
        <taxon>Peptoniphilaceae</taxon>
        <taxon>Anaerococcus</taxon>
    </lineage>
</organism>
<accession>A0A6N7VFQ5</accession>
<keyword evidence="4" id="KW-0804">Transcription</keyword>
<comment type="subcellular location">
    <subcellularLocation>
        <location evidence="1">Cytoplasm</location>
    </subcellularLocation>
</comment>
<evidence type="ECO:0000256" key="5">
    <source>
        <dbReference type="ARBA" id="ARBA00046337"/>
    </source>
</evidence>
<dbReference type="PROSITE" id="PS50995">
    <property type="entry name" value="HTH_MARR_2"/>
    <property type="match status" value="1"/>
</dbReference>
<evidence type="ECO:0000259" key="8">
    <source>
        <dbReference type="PROSITE" id="PS50995"/>
    </source>
</evidence>
<reference evidence="9 10" key="1">
    <citation type="submission" date="2019-08" db="EMBL/GenBank/DDBJ databases">
        <title>In-depth cultivation of the pig gut microbiome towards novel bacterial diversity and tailored functional studies.</title>
        <authorList>
            <person name="Wylensek D."/>
            <person name="Hitch T.C.A."/>
            <person name="Clavel T."/>
        </authorList>
    </citation>
    <scope>NUCLEOTIDE SEQUENCE [LARGE SCALE GENOMIC DNA]</scope>
    <source>
        <strain evidence="9 10">WCA-380-WT-2B</strain>
    </source>
</reference>
<sequence length="142" mass="16723">MMNYELRAFIGISRLKNSIDKRSSKLMREYDLSLPQFAVMEALYSKGDMCIGEVKKKILSTSGTMPIIVRNLKKKDYIFSYKDKKDKRREILSLTKKGYELINEIFPRNQKIIEDSFNNLNSNEMKDFVKLLKKIDNLKNLL</sequence>
<keyword evidence="3" id="KW-0238">DNA-binding</keyword>
<evidence type="ECO:0000313" key="10">
    <source>
        <dbReference type="Proteomes" id="UP000441925"/>
    </source>
</evidence>
<evidence type="ECO:0000256" key="1">
    <source>
        <dbReference type="ARBA" id="ARBA00004496"/>
    </source>
</evidence>
<dbReference type="GO" id="GO:0005737">
    <property type="term" value="C:cytoplasm"/>
    <property type="evidence" value="ECO:0007669"/>
    <property type="project" value="UniProtKB-SubCell"/>
</dbReference>
<keyword evidence="2" id="KW-0805">Transcription regulation</keyword>
<dbReference type="InterPro" id="IPR036388">
    <property type="entry name" value="WH-like_DNA-bd_sf"/>
</dbReference>
<dbReference type="InterPro" id="IPR000835">
    <property type="entry name" value="HTH_MarR-typ"/>
</dbReference>
<comment type="similarity">
    <text evidence="5">Belongs to the SarZ family.</text>
</comment>
<keyword evidence="10" id="KW-1185">Reference proteome</keyword>
<evidence type="ECO:0000256" key="7">
    <source>
        <dbReference type="ARBA" id="ARBA00047207"/>
    </source>
</evidence>
<dbReference type="Proteomes" id="UP000441925">
    <property type="component" value="Unassembled WGS sequence"/>
</dbReference>
<dbReference type="SUPFAM" id="SSF46785">
    <property type="entry name" value="Winged helix' DNA-binding domain"/>
    <property type="match status" value="1"/>
</dbReference>
<dbReference type="PANTHER" id="PTHR42756">
    <property type="entry name" value="TRANSCRIPTIONAL REGULATOR, MARR"/>
    <property type="match status" value="1"/>
</dbReference>
<evidence type="ECO:0000256" key="4">
    <source>
        <dbReference type="ARBA" id="ARBA00023163"/>
    </source>
</evidence>
<dbReference type="InterPro" id="IPR036390">
    <property type="entry name" value="WH_DNA-bd_sf"/>
</dbReference>
<dbReference type="Pfam" id="PF22381">
    <property type="entry name" value="Staph_reg_Sar_Rot"/>
    <property type="match status" value="1"/>
</dbReference>
<protein>
    <recommendedName>
        <fullName evidence="6">HTH-type transcriptional regulator SarZ</fullName>
    </recommendedName>
    <alternativeName>
        <fullName evidence="7">Staphylococcal accessory regulator Z</fullName>
    </alternativeName>
</protein>
<name>A0A6N7VFQ5_9FIRM</name>
<proteinExistence type="inferred from homology"/>
<evidence type="ECO:0000256" key="3">
    <source>
        <dbReference type="ARBA" id="ARBA00023125"/>
    </source>
</evidence>
<dbReference type="SMART" id="SM00347">
    <property type="entry name" value="HTH_MARR"/>
    <property type="match status" value="1"/>
</dbReference>
<dbReference type="AlphaFoldDB" id="A0A6N7VFQ5"/>
<dbReference type="GO" id="GO:0003677">
    <property type="term" value="F:DNA binding"/>
    <property type="evidence" value="ECO:0007669"/>
    <property type="project" value="UniProtKB-KW"/>
</dbReference>
<comment type="caution">
    <text evidence="9">The sequence shown here is derived from an EMBL/GenBank/DDBJ whole genome shotgun (WGS) entry which is preliminary data.</text>
</comment>
<dbReference type="InterPro" id="IPR055166">
    <property type="entry name" value="Transc_reg_Sar_Rot_HTH"/>
</dbReference>
<dbReference type="EMBL" id="VULQ01000009">
    <property type="protein sequence ID" value="MSS78278.1"/>
    <property type="molecule type" value="Genomic_DNA"/>
</dbReference>
<evidence type="ECO:0000256" key="6">
    <source>
        <dbReference type="ARBA" id="ARBA00047188"/>
    </source>
</evidence>
<dbReference type="PANTHER" id="PTHR42756:SF1">
    <property type="entry name" value="TRANSCRIPTIONAL REPRESSOR OF EMRAB OPERON"/>
    <property type="match status" value="1"/>
</dbReference>
<gene>
    <name evidence="9" type="ORF">FYJ26_07680</name>
</gene>
<evidence type="ECO:0000256" key="2">
    <source>
        <dbReference type="ARBA" id="ARBA00023015"/>
    </source>
</evidence>